<evidence type="ECO:0000313" key="3">
    <source>
        <dbReference type="Proteomes" id="UP001174909"/>
    </source>
</evidence>
<gene>
    <name evidence="2" type="ORF">GBAR_LOCUS27740</name>
</gene>
<feature type="compositionally biased region" description="Basic residues" evidence="1">
    <location>
        <begin position="51"/>
        <end position="60"/>
    </location>
</feature>
<keyword evidence="3" id="KW-1185">Reference proteome</keyword>
<organism evidence="2 3">
    <name type="scientific">Geodia barretti</name>
    <name type="common">Barrett's horny sponge</name>
    <dbReference type="NCBI Taxonomy" id="519541"/>
    <lineage>
        <taxon>Eukaryota</taxon>
        <taxon>Metazoa</taxon>
        <taxon>Porifera</taxon>
        <taxon>Demospongiae</taxon>
        <taxon>Heteroscleromorpha</taxon>
        <taxon>Tetractinellida</taxon>
        <taxon>Astrophorina</taxon>
        <taxon>Geodiidae</taxon>
        <taxon>Geodia</taxon>
    </lineage>
</organism>
<accession>A0AA35XGF4</accession>
<protein>
    <submittedName>
        <fullName evidence="2">Uncharacterized protein</fullName>
    </submittedName>
</protein>
<proteinExistence type="predicted"/>
<dbReference type="AlphaFoldDB" id="A0AA35XGF4"/>
<reference evidence="2" key="1">
    <citation type="submission" date="2023-03" db="EMBL/GenBank/DDBJ databases">
        <authorList>
            <person name="Steffen K."/>
            <person name="Cardenas P."/>
        </authorList>
    </citation>
    <scope>NUCLEOTIDE SEQUENCE</scope>
</reference>
<dbReference type="EMBL" id="CASHTH010003874">
    <property type="protein sequence ID" value="CAI8050530.1"/>
    <property type="molecule type" value="Genomic_DNA"/>
</dbReference>
<sequence>MRINGDSLFIRACVNWQIETFSSRSSSAPQRQDVGAAGEDEGGLRGPSQGRLHHHVRPRRAGSPQKLPDMGTRRKRVYPLGIR</sequence>
<evidence type="ECO:0000256" key="1">
    <source>
        <dbReference type="SAM" id="MobiDB-lite"/>
    </source>
</evidence>
<comment type="caution">
    <text evidence="2">The sequence shown here is derived from an EMBL/GenBank/DDBJ whole genome shotgun (WGS) entry which is preliminary data.</text>
</comment>
<dbReference type="Proteomes" id="UP001174909">
    <property type="component" value="Unassembled WGS sequence"/>
</dbReference>
<feature type="compositionally biased region" description="Polar residues" evidence="1">
    <location>
        <begin position="21"/>
        <end position="30"/>
    </location>
</feature>
<name>A0AA35XGF4_GEOBA</name>
<evidence type="ECO:0000313" key="2">
    <source>
        <dbReference type="EMBL" id="CAI8050530.1"/>
    </source>
</evidence>
<feature type="region of interest" description="Disordered" evidence="1">
    <location>
        <begin position="21"/>
        <end position="83"/>
    </location>
</feature>